<name>A0A1Y2FM36_PROLT</name>
<dbReference type="AlphaFoldDB" id="A0A1Y2FM36"/>
<evidence type="ECO:0000313" key="3">
    <source>
        <dbReference type="Proteomes" id="UP000193685"/>
    </source>
</evidence>
<feature type="chain" id="PRO_5013277025" description="Secreted protein" evidence="1">
    <location>
        <begin position="30"/>
        <end position="91"/>
    </location>
</feature>
<dbReference type="GeneID" id="63785555"/>
<dbReference type="Proteomes" id="UP000193685">
    <property type="component" value="Unassembled WGS sequence"/>
</dbReference>
<keyword evidence="1" id="KW-0732">Signal</keyword>
<evidence type="ECO:0000256" key="1">
    <source>
        <dbReference type="SAM" id="SignalP"/>
    </source>
</evidence>
<feature type="signal peptide" evidence="1">
    <location>
        <begin position="1"/>
        <end position="29"/>
    </location>
</feature>
<dbReference type="EMBL" id="MCFI01000005">
    <property type="protein sequence ID" value="ORY85041.1"/>
    <property type="molecule type" value="Genomic_DNA"/>
</dbReference>
<comment type="caution">
    <text evidence="2">The sequence shown here is derived from an EMBL/GenBank/DDBJ whole genome shotgun (WGS) entry which is preliminary data.</text>
</comment>
<sequence length="91" mass="10047">MMMESPGCWFASLTLRTLSLLILTRSTRSSASQAYAPWSCQASLPALVHTLVCWYAFSRFAQAFFAYTGTRCTVSSPSLHVLAATTSLPRY</sequence>
<keyword evidence="3" id="KW-1185">Reference proteome</keyword>
<evidence type="ECO:0000313" key="2">
    <source>
        <dbReference type="EMBL" id="ORY85041.1"/>
    </source>
</evidence>
<reference evidence="2 3" key="1">
    <citation type="submission" date="2016-07" db="EMBL/GenBank/DDBJ databases">
        <title>Pervasive Adenine N6-methylation of Active Genes in Fungi.</title>
        <authorList>
            <consortium name="DOE Joint Genome Institute"/>
            <person name="Mondo S.J."/>
            <person name="Dannebaum R.O."/>
            <person name="Kuo R.C."/>
            <person name="Labutti K."/>
            <person name="Haridas S."/>
            <person name="Kuo A."/>
            <person name="Salamov A."/>
            <person name="Ahrendt S.R."/>
            <person name="Lipzen A."/>
            <person name="Sullivan W."/>
            <person name="Andreopoulos W.B."/>
            <person name="Clum A."/>
            <person name="Lindquist E."/>
            <person name="Daum C."/>
            <person name="Ramamoorthy G.K."/>
            <person name="Gryganskyi A."/>
            <person name="Culley D."/>
            <person name="Magnuson J.K."/>
            <person name="James T.Y."/>
            <person name="O'Malley M.A."/>
            <person name="Stajich J.E."/>
            <person name="Spatafora J.W."/>
            <person name="Visel A."/>
            <person name="Grigoriev I.V."/>
        </authorList>
    </citation>
    <scope>NUCLEOTIDE SEQUENCE [LARGE SCALE GENOMIC DNA]</scope>
    <source>
        <strain evidence="2 3">12-1054</strain>
    </source>
</reference>
<dbReference type="RefSeq" id="XP_040726824.1">
    <property type="nucleotide sequence ID" value="XM_040868956.1"/>
</dbReference>
<organism evidence="2 3">
    <name type="scientific">Protomyces lactucae-debilis</name>
    <dbReference type="NCBI Taxonomy" id="2754530"/>
    <lineage>
        <taxon>Eukaryota</taxon>
        <taxon>Fungi</taxon>
        <taxon>Dikarya</taxon>
        <taxon>Ascomycota</taxon>
        <taxon>Taphrinomycotina</taxon>
        <taxon>Taphrinomycetes</taxon>
        <taxon>Taphrinales</taxon>
        <taxon>Protomycetaceae</taxon>
        <taxon>Protomyces</taxon>
    </lineage>
</organism>
<proteinExistence type="predicted"/>
<accession>A0A1Y2FM36</accession>
<gene>
    <name evidence="2" type="ORF">BCR37DRAFT_378024</name>
</gene>
<protein>
    <recommendedName>
        <fullName evidence="4">Secreted protein</fullName>
    </recommendedName>
</protein>
<evidence type="ECO:0008006" key="4">
    <source>
        <dbReference type="Google" id="ProtNLM"/>
    </source>
</evidence>